<accession>A0A937W6F5</accession>
<dbReference type="EMBL" id="VGLS01000728">
    <property type="protein sequence ID" value="MBM3225926.1"/>
    <property type="molecule type" value="Genomic_DNA"/>
</dbReference>
<dbReference type="CDD" id="cd00657">
    <property type="entry name" value="Ferritin_like"/>
    <property type="match status" value="1"/>
</dbReference>
<comment type="caution">
    <text evidence="1">The sequence shown here is derived from an EMBL/GenBank/DDBJ whole genome shotgun (WGS) entry which is preliminary data.</text>
</comment>
<dbReference type="AlphaFoldDB" id="A0A937W6F5"/>
<protein>
    <submittedName>
        <fullName evidence="1">Ferritin-like domain-containing protein</fullName>
    </submittedName>
</protein>
<reference evidence="1" key="1">
    <citation type="submission" date="2019-03" db="EMBL/GenBank/DDBJ databases">
        <title>Lake Tanganyika Metagenome-Assembled Genomes (MAGs).</title>
        <authorList>
            <person name="Tran P."/>
        </authorList>
    </citation>
    <scope>NUCLEOTIDE SEQUENCE</scope>
    <source>
        <strain evidence="1">K_DeepCast_65m_m2_066</strain>
    </source>
</reference>
<sequence>MANYERTQAYREKLRHGEFDLGWMQPASEWGVKATPSKRGLTLNDINIGSYGVIPATVPEARCFAPRGADFHPAEMPNMGYSLNTSAEAWAENLGTLYEEAVARQWSSTRDIPWHTLQPLSKDLEHAMCQLCTFFTEVEFIAGDVPGWWLSQVNNAYHETKLFMATQIMDEARHLEVFRKRALANGGGLGKCPPEVEEGLKYIFDLRSFPQMLARLHLFGEGRVLTLFRLGELIAQNEVEKTIFRLCAQDEARHLAFGCLQLRYLIDQDPDRIEEIHEALDIAEQRVLELGATPEQVEPLLILLGGGVDKMQEGMEKFAFIRKKTVQEYLQRCHSIGLDRYERCRLKEAKEITLL</sequence>
<name>A0A937W6F5_UNCTE</name>
<dbReference type="InterPro" id="IPR012348">
    <property type="entry name" value="RNR-like"/>
</dbReference>
<dbReference type="Gene3D" id="1.10.620.20">
    <property type="entry name" value="Ribonucleotide Reductase, subunit A"/>
    <property type="match status" value="2"/>
</dbReference>
<evidence type="ECO:0000313" key="2">
    <source>
        <dbReference type="Proteomes" id="UP000712673"/>
    </source>
</evidence>
<dbReference type="Proteomes" id="UP000712673">
    <property type="component" value="Unassembled WGS sequence"/>
</dbReference>
<dbReference type="InterPro" id="IPR009078">
    <property type="entry name" value="Ferritin-like_SF"/>
</dbReference>
<organism evidence="1 2">
    <name type="scientific">Tectimicrobiota bacterium</name>
    <dbReference type="NCBI Taxonomy" id="2528274"/>
    <lineage>
        <taxon>Bacteria</taxon>
        <taxon>Pseudomonadati</taxon>
        <taxon>Nitrospinota/Tectimicrobiota group</taxon>
        <taxon>Candidatus Tectimicrobiota</taxon>
    </lineage>
</organism>
<dbReference type="SUPFAM" id="SSF47240">
    <property type="entry name" value="Ferritin-like"/>
    <property type="match status" value="1"/>
</dbReference>
<gene>
    <name evidence="1" type="ORF">FJZ47_19315</name>
</gene>
<dbReference type="GO" id="GO:0016491">
    <property type="term" value="F:oxidoreductase activity"/>
    <property type="evidence" value="ECO:0007669"/>
    <property type="project" value="InterPro"/>
</dbReference>
<evidence type="ECO:0000313" key="1">
    <source>
        <dbReference type="EMBL" id="MBM3225926.1"/>
    </source>
</evidence>
<proteinExistence type="predicted"/>